<feature type="region of interest" description="Disordered" evidence="10">
    <location>
        <begin position="48"/>
        <end position="81"/>
    </location>
</feature>
<evidence type="ECO:0000256" key="5">
    <source>
        <dbReference type="ARBA" id="ARBA00022490"/>
    </source>
</evidence>
<protein>
    <recommendedName>
        <fullName evidence="3 9">Tethering factor for nuclear proteasome STS1</fullName>
    </recommendedName>
</protein>
<reference evidence="11 12" key="1">
    <citation type="journal article" date="2018" name="BMC Genomics">
        <title>Comparative genome analyses reveal sequence features reflecting distinct modes of host-adaptation between dicot and monocot powdery mildew.</title>
        <authorList>
            <person name="Wu Y."/>
            <person name="Ma X."/>
            <person name="Pan Z."/>
            <person name="Kale S.D."/>
            <person name="Song Y."/>
            <person name="King H."/>
            <person name="Zhang Q."/>
            <person name="Presley C."/>
            <person name="Deng X."/>
            <person name="Wei C.I."/>
            <person name="Xiao S."/>
        </authorList>
    </citation>
    <scope>NUCLEOTIDE SEQUENCE [LARGE SCALE GENOMIC DNA]</scope>
    <source>
        <strain evidence="11">UMSG1</strain>
    </source>
</reference>
<dbReference type="GO" id="GO:0031144">
    <property type="term" value="P:proteasome localization"/>
    <property type="evidence" value="ECO:0007669"/>
    <property type="project" value="UniProtKB-UniRule"/>
</dbReference>
<keyword evidence="7 9" id="KW-0539">Nucleus</keyword>
<dbReference type="InterPro" id="IPR013868">
    <property type="entry name" value="Cut8/Sts1_fam"/>
</dbReference>
<sequence length="324" mass="35431">MNVLQPTHPLSFSGFPFRHHDANHSHSGSWLIKFYPLALSHTSPSLKMSNVQRTRKRKADDDADVGMSISPTNSPTAFTNKPLARPQKKIKATNMSGRPLPVHRLLETLDASSLRSVLQTICDQNPEVGLAVITSAPRPSVEAAAEVLSQYQAKLQAAFPYGGNPGSDYAFNRVEQHLINLINAMTDFTPHYLPPNEDQTAISLSYLNFATKVIHELPEWDSHAHRHYKDNAYDEISRAWISVVCEASKRGGGFQLHAGGWDQILSKHNEQSGGRMQVAVNAIGSNLAWMGGTSSSSSDLGSIRNQLLNGTYGNTTVSVGAGQY</sequence>
<evidence type="ECO:0000256" key="3">
    <source>
        <dbReference type="ARBA" id="ARBA00016204"/>
    </source>
</evidence>
<dbReference type="GO" id="GO:0031965">
    <property type="term" value="C:nuclear membrane"/>
    <property type="evidence" value="ECO:0007669"/>
    <property type="project" value="TreeGrafter"/>
</dbReference>
<dbReference type="AlphaFoldDB" id="A0A420ICB5"/>
<dbReference type="GO" id="GO:0015031">
    <property type="term" value="P:protein transport"/>
    <property type="evidence" value="ECO:0007669"/>
    <property type="project" value="UniProtKB-UniRule"/>
</dbReference>
<dbReference type="PANTHER" id="PTHR28032">
    <property type="entry name" value="FI02826P"/>
    <property type="match status" value="1"/>
</dbReference>
<dbReference type="GO" id="GO:0000502">
    <property type="term" value="C:proteasome complex"/>
    <property type="evidence" value="ECO:0007669"/>
    <property type="project" value="UniProtKB-KW"/>
</dbReference>
<dbReference type="Gene3D" id="1.20.58.1590">
    <property type="entry name" value="Tethering factor for nuclear proteasome Cut8/Sts1"/>
    <property type="match status" value="1"/>
</dbReference>
<evidence type="ECO:0000313" key="12">
    <source>
        <dbReference type="Proteomes" id="UP000285326"/>
    </source>
</evidence>
<comment type="subcellular location">
    <subcellularLocation>
        <location evidence="9">Cytoplasm</location>
    </subcellularLocation>
    <subcellularLocation>
        <location evidence="9">Nucleus</location>
    </subcellularLocation>
</comment>
<evidence type="ECO:0000256" key="7">
    <source>
        <dbReference type="ARBA" id="ARBA00023242"/>
    </source>
</evidence>
<dbReference type="FunFam" id="1.20.58.1590:FF:000001">
    <property type="entry name" value="Tethering factor for nuclear proteasome STS1"/>
    <property type="match status" value="1"/>
</dbReference>
<evidence type="ECO:0000313" key="11">
    <source>
        <dbReference type="EMBL" id="RKF72200.1"/>
    </source>
</evidence>
<evidence type="ECO:0000256" key="4">
    <source>
        <dbReference type="ARBA" id="ARBA00022448"/>
    </source>
</evidence>
<keyword evidence="6 9" id="KW-0653">Protein transport</keyword>
<dbReference type="GO" id="GO:0071630">
    <property type="term" value="P:nuclear protein quality control by the ubiquitin-proteasome system"/>
    <property type="evidence" value="ECO:0007669"/>
    <property type="project" value="UniProtKB-UniRule"/>
</dbReference>
<name>A0A420ICB5_9PEZI</name>
<keyword evidence="4 9" id="KW-0813">Transport</keyword>
<feature type="compositionally biased region" description="Polar residues" evidence="10">
    <location>
        <begin position="69"/>
        <end position="79"/>
    </location>
</feature>
<organism evidence="11 12">
    <name type="scientific">Golovinomyces cichoracearum</name>
    <dbReference type="NCBI Taxonomy" id="62708"/>
    <lineage>
        <taxon>Eukaryota</taxon>
        <taxon>Fungi</taxon>
        <taxon>Dikarya</taxon>
        <taxon>Ascomycota</taxon>
        <taxon>Pezizomycotina</taxon>
        <taxon>Leotiomycetes</taxon>
        <taxon>Erysiphales</taxon>
        <taxon>Erysiphaceae</taxon>
        <taxon>Golovinomyces</taxon>
    </lineage>
</organism>
<evidence type="ECO:0000256" key="9">
    <source>
        <dbReference type="RuleBase" id="RU368013"/>
    </source>
</evidence>
<comment type="function">
    <text evidence="8 9">Involved in ubiquitin-mediated protein degradation. Regulatory factor in the ubiquitin/proteasome pathway that controls the turnover of proteasome substrates. Targets proteasomes to the nucleus and facilitates the degradation of nuclear proteins.</text>
</comment>
<keyword evidence="5 9" id="KW-0963">Cytoplasm</keyword>
<evidence type="ECO:0000256" key="10">
    <source>
        <dbReference type="SAM" id="MobiDB-lite"/>
    </source>
</evidence>
<comment type="similarity">
    <text evidence="1 9">Belongs to the cut8/STS1 family.</text>
</comment>
<dbReference type="Pfam" id="PF08559">
    <property type="entry name" value="Cut8"/>
    <property type="match status" value="1"/>
</dbReference>
<accession>A0A420ICB5</accession>
<dbReference type="Proteomes" id="UP000285326">
    <property type="component" value="Unassembled WGS sequence"/>
</dbReference>
<dbReference type="EMBL" id="MCBS01024907">
    <property type="protein sequence ID" value="RKF72200.1"/>
    <property type="molecule type" value="Genomic_DNA"/>
</dbReference>
<evidence type="ECO:0000256" key="6">
    <source>
        <dbReference type="ARBA" id="ARBA00022927"/>
    </source>
</evidence>
<proteinExistence type="inferred from homology"/>
<gene>
    <name evidence="11" type="ORF">GcM1_249262</name>
</gene>
<dbReference type="GO" id="GO:0005737">
    <property type="term" value="C:cytoplasm"/>
    <property type="evidence" value="ECO:0007669"/>
    <property type="project" value="UniProtKB-SubCell"/>
</dbReference>
<dbReference type="PANTHER" id="PTHR28032:SF1">
    <property type="entry name" value="FI02826P"/>
    <property type="match status" value="1"/>
</dbReference>
<dbReference type="InterPro" id="IPR038422">
    <property type="entry name" value="Cut8/Sts1_sf"/>
</dbReference>
<comment type="subunit">
    <text evidence="2 9">Binds the proteasome.</text>
</comment>
<evidence type="ECO:0000256" key="1">
    <source>
        <dbReference type="ARBA" id="ARBA00006199"/>
    </source>
</evidence>
<comment type="caution">
    <text evidence="11">The sequence shown here is derived from an EMBL/GenBank/DDBJ whole genome shotgun (WGS) entry which is preliminary data.</text>
</comment>
<evidence type="ECO:0000256" key="8">
    <source>
        <dbReference type="ARBA" id="ARBA00025651"/>
    </source>
</evidence>
<evidence type="ECO:0000256" key="2">
    <source>
        <dbReference type="ARBA" id="ARBA00011464"/>
    </source>
</evidence>
<dbReference type="GO" id="GO:0070628">
    <property type="term" value="F:proteasome binding"/>
    <property type="evidence" value="ECO:0007669"/>
    <property type="project" value="TreeGrafter"/>
</dbReference>
<keyword evidence="11" id="KW-0647">Proteasome</keyword>